<dbReference type="PANTHER" id="PTHR30462:SF0">
    <property type="entry name" value="INTERMEMBRANE TRANSPORT PROTEIN YEBT"/>
    <property type="match status" value="1"/>
</dbReference>
<accession>A0ABV8NSV3</accession>
<feature type="domain" description="Mce/MlaD" evidence="9">
    <location>
        <begin position="338"/>
        <end position="437"/>
    </location>
</feature>
<evidence type="ECO:0000259" key="9">
    <source>
        <dbReference type="Pfam" id="PF02470"/>
    </source>
</evidence>
<dbReference type="PANTHER" id="PTHR30462">
    <property type="entry name" value="INTERMEMBRANE TRANSPORT PROTEIN PQIB-RELATED"/>
    <property type="match status" value="1"/>
</dbReference>
<keyword evidence="5 8" id="KW-1133">Transmembrane helix</keyword>
<keyword evidence="6 8" id="KW-0472">Membrane</keyword>
<keyword evidence="4 8" id="KW-0812">Transmembrane</keyword>
<evidence type="ECO:0000256" key="7">
    <source>
        <dbReference type="SAM" id="MobiDB-lite"/>
    </source>
</evidence>
<organism evidence="10 11">
    <name type="scientific">Candidimonas humi</name>
    <dbReference type="NCBI Taxonomy" id="683355"/>
    <lineage>
        <taxon>Bacteria</taxon>
        <taxon>Pseudomonadati</taxon>
        <taxon>Pseudomonadota</taxon>
        <taxon>Betaproteobacteria</taxon>
        <taxon>Burkholderiales</taxon>
        <taxon>Alcaligenaceae</taxon>
        <taxon>Candidimonas</taxon>
    </lineage>
</organism>
<protein>
    <submittedName>
        <fullName evidence="10">Intermembrane transport protein PqiB</fullName>
    </submittedName>
</protein>
<sequence length="578" mass="61828">MTEPSTPPSDPQPLAEAGGRSAEDAQRAADAGAGADTAADGGAALRPRVIPKRQLRISWIWLIPILAAVIGLSLVVRAWMRIGPVVTISFESADGLEVGQTKVRYKDVVIGVVKDIEVSQDRSRVLVKAQISRDSSGYVARTGTRFWVVRPRLGITGVSGLGTLLSGAYIAVDTTHTQDGASEARYYFTGLEKPPEVASDRPGRRFTVTAPDLGSLEIGSPVYYRRIQVGRVVGYDLDPGGRKVRIQIFIDAPNDKFVTRDARFWNVSGINISLNGDGLAVQTGSLAAIVSGGISFAPASDEDTARAPANAVFELKATEAEALAQPDGPAFPINLVFYQSVRGLKVGAPVDFRGMELGKVEDISLEYHQKDDDFVVMVKTVVYPSRLGAAYDSLSQDSARSGYARGAELEQLVKKGLRAQLRVANLLTGQQYVALDFFPHAAPVKFDKTAEPVELPTVPGNFDRLQQQLGNIVDKLGSVQFGAIGSDLQGLLKSLTHLSNRLNSQVAPQATATLKAAQRSLGHVDSLMAPDSALAGNLEQTLRELRAAAKSLRALADYLQAHPSSMLRGNPADVLPGQ</sequence>
<keyword evidence="11" id="KW-1185">Reference proteome</keyword>
<feature type="compositionally biased region" description="Low complexity" evidence="7">
    <location>
        <begin position="28"/>
        <end position="39"/>
    </location>
</feature>
<evidence type="ECO:0000256" key="1">
    <source>
        <dbReference type="ARBA" id="ARBA00004533"/>
    </source>
</evidence>
<name>A0ABV8NSV3_9BURK</name>
<evidence type="ECO:0000256" key="3">
    <source>
        <dbReference type="ARBA" id="ARBA00022519"/>
    </source>
</evidence>
<dbReference type="InterPro" id="IPR051800">
    <property type="entry name" value="PqiA-PqiB_transport"/>
</dbReference>
<feature type="transmembrane region" description="Helical" evidence="8">
    <location>
        <begin position="59"/>
        <end position="80"/>
    </location>
</feature>
<dbReference type="InterPro" id="IPR003399">
    <property type="entry name" value="Mce/MlaD"/>
</dbReference>
<reference evidence="11" key="1">
    <citation type="journal article" date="2019" name="Int. J. Syst. Evol. Microbiol.">
        <title>The Global Catalogue of Microorganisms (GCM) 10K type strain sequencing project: providing services to taxonomists for standard genome sequencing and annotation.</title>
        <authorList>
            <consortium name="The Broad Institute Genomics Platform"/>
            <consortium name="The Broad Institute Genome Sequencing Center for Infectious Disease"/>
            <person name="Wu L."/>
            <person name="Ma J."/>
        </authorList>
    </citation>
    <scope>NUCLEOTIDE SEQUENCE [LARGE SCALE GENOMIC DNA]</scope>
    <source>
        <strain evidence="11">LMG 24813</strain>
    </source>
</reference>
<comment type="caution">
    <text evidence="10">The sequence shown here is derived from an EMBL/GenBank/DDBJ whole genome shotgun (WGS) entry which is preliminary data.</text>
</comment>
<evidence type="ECO:0000256" key="4">
    <source>
        <dbReference type="ARBA" id="ARBA00022692"/>
    </source>
</evidence>
<feature type="domain" description="Mce/MlaD" evidence="9">
    <location>
        <begin position="203"/>
        <end position="270"/>
    </location>
</feature>
<feature type="domain" description="Mce/MlaD" evidence="9">
    <location>
        <begin position="84"/>
        <end position="173"/>
    </location>
</feature>
<comment type="subcellular location">
    <subcellularLocation>
        <location evidence="1">Cell inner membrane</location>
    </subcellularLocation>
</comment>
<keyword evidence="3" id="KW-0997">Cell inner membrane</keyword>
<proteinExistence type="predicted"/>
<keyword evidence="2" id="KW-1003">Cell membrane</keyword>
<dbReference type="Proteomes" id="UP001595848">
    <property type="component" value="Unassembled WGS sequence"/>
</dbReference>
<evidence type="ECO:0000256" key="8">
    <source>
        <dbReference type="SAM" id="Phobius"/>
    </source>
</evidence>
<feature type="compositionally biased region" description="Pro residues" evidence="7">
    <location>
        <begin position="1"/>
        <end position="11"/>
    </location>
</feature>
<evidence type="ECO:0000313" key="10">
    <source>
        <dbReference type="EMBL" id="MFC4200045.1"/>
    </source>
</evidence>
<gene>
    <name evidence="10" type="ORF">ACFOY1_03675</name>
</gene>
<evidence type="ECO:0000256" key="2">
    <source>
        <dbReference type="ARBA" id="ARBA00022475"/>
    </source>
</evidence>
<evidence type="ECO:0000256" key="5">
    <source>
        <dbReference type="ARBA" id="ARBA00022989"/>
    </source>
</evidence>
<dbReference type="EMBL" id="JBHSBV010000001">
    <property type="protein sequence ID" value="MFC4200045.1"/>
    <property type="molecule type" value="Genomic_DNA"/>
</dbReference>
<dbReference type="RefSeq" id="WP_217965185.1">
    <property type="nucleotide sequence ID" value="NZ_JAHTBN010000005.1"/>
</dbReference>
<evidence type="ECO:0000313" key="11">
    <source>
        <dbReference type="Proteomes" id="UP001595848"/>
    </source>
</evidence>
<evidence type="ECO:0000256" key="6">
    <source>
        <dbReference type="ARBA" id="ARBA00023136"/>
    </source>
</evidence>
<dbReference type="Pfam" id="PF02470">
    <property type="entry name" value="MlaD"/>
    <property type="match status" value="3"/>
</dbReference>
<feature type="region of interest" description="Disordered" evidence="7">
    <location>
        <begin position="1"/>
        <end position="39"/>
    </location>
</feature>